<organism evidence="10 11">
    <name type="scientific">Populus tomentosa</name>
    <name type="common">Chinese white poplar</name>
    <dbReference type="NCBI Taxonomy" id="118781"/>
    <lineage>
        <taxon>Eukaryota</taxon>
        <taxon>Viridiplantae</taxon>
        <taxon>Streptophyta</taxon>
        <taxon>Embryophyta</taxon>
        <taxon>Tracheophyta</taxon>
        <taxon>Spermatophyta</taxon>
        <taxon>Magnoliopsida</taxon>
        <taxon>eudicotyledons</taxon>
        <taxon>Gunneridae</taxon>
        <taxon>Pentapetalae</taxon>
        <taxon>rosids</taxon>
        <taxon>fabids</taxon>
        <taxon>Malpighiales</taxon>
        <taxon>Salicaceae</taxon>
        <taxon>Saliceae</taxon>
        <taxon>Populus</taxon>
    </lineage>
</organism>
<dbReference type="AlphaFoldDB" id="A0A8X8CSN5"/>
<dbReference type="GO" id="GO:0031047">
    <property type="term" value="P:regulatory ncRNA-mediated gene silencing"/>
    <property type="evidence" value="ECO:0007669"/>
    <property type="project" value="UniProtKB-KW"/>
</dbReference>
<evidence type="ECO:0000313" key="11">
    <source>
        <dbReference type="Proteomes" id="UP000886885"/>
    </source>
</evidence>
<evidence type="ECO:0000256" key="5">
    <source>
        <dbReference type="ARBA" id="ARBA00023158"/>
    </source>
</evidence>
<dbReference type="GO" id="GO:0051607">
    <property type="term" value="P:defense response to virus"/>
    <property type="evidence" value="ECO:0007669"/>
    <property type="project" value="UniProtKB-ARBA"/>
</dbReference>
<evidence type="ECO:0000256" key="7">
    <source>
        <dbReference type="SAM" id="MobiDB-lite"/>
    </source>
</evidence>
<protein>
    <recommendedName>
        <fullName evidence="12">Argonaute family protein</fullName>
    </recommendedName>
</protein>
<comment type="caution">
    <text evidence="10">The sequence shown here is derived from an EMBL/GenBank/DDBJ whole genome shotgun (WGS) entry which is preliminary data.</text>
</comment>
<dbReference type="GO" id="GO:0006417">
    <property type="term" value="P:regulation of translation"/>
    <property type="evidence" value="ECO:0007669"/>
    <property type="project" value="UniProtKB-KW"/>
</dbReference>
<evidence type="ECO:0000256" key="3">
    <source>
        <dbReference type="ARBA" id="ARBA00022845"/>
    </source>
</evidence>
<dbReference type="Proteomes" id="UP000886885">
    <property type="component" value="Chromosome 8A"/>
</dbReference>
<reference evidence="10" key="1">
    <citation type="journal article" date="2020" name="bioRxiv">
        <title>Hybrid origin of Populus tomentosa Carr. identified through genome sequencing and phylogenomic analysis.</title>
        <authorList>
            <person name="An X."/>
            <person name="Gao K."/>
            <person name="Chen Z."/>
            <person name="Li J."/>
            <person name="Yang X."/>
            <person name="Yang X."/>
            <person name="Zhou J."/>
            <person name="Guo T."/>
            <person name="Zhao T."/>
            <person name="Huang S."/>
            <person name="Miao D."/>
            <person name="Khan W.U."/>
            <person name="Rao P."/>
            <person name="Ye M."/>
            <person name="Lei B."/>
            <person name="Liao W."/>
            <person name="Wang J."/>
            <person name="Ji L."/>
            <person name="Li Y."/>
            <person name="Guo B."/>
            <person name="Mustafa N.S."/>
            <person name="Li S."/>
            <person name="Yun Q."/>
            <person name="Keller S.R."/>
            <person name="Mao J."/>
            <person name="Zhang R."/>
            <person name="Strauss S.H."/>
        </authorList>
    </citation>
    <scope>NUCLEOTIDE SEQUENCE</scope>
    <source>
        <strain evidence="10">GM15</strain>
        <tissue evidence="10">Leaf</tissue>
    </source>
</reference>
<dbReference type="OrthoDB" id="10252740at2759"/>
<keyword evidence="2" id="KW-0678">Repressor</keyword>
<dbReference type="SMART" id="SM00950">
    <property type="entry name" value="Piwi"/>
    <property type="match status" value="1"/>
</dbReference>
<dbReference type="Pfam" id="PF16487">
    <property type="entry name" value="ArgoMid"/>
    <property type="match status" value="1"/>
</dbReference>
<dbReference type="InterPro" id="IPR045246">
    <property type="entry name" value="Piwi_ago-like"/>
</dbReference>
<feature type="domain" description="PAZ" evidence="8">
    <location>
        <begin position="279"/>
        <end position="396"/>
    </location>
</feature>
<dbReference type="PROSITE" id="PS50821">
    <property type="entry name" value="PAZ"/>
    <property type="match status" value="1"/>
</dbReference>
<evidence type="ECO:0008006" key="12">
    <source>
        <dbReference type="Google" id="ProtNLM"/>
    </source>
</evidence>
<proteinExistence type="inferred from homology"/>
<dbReference type="InterPro" id="IPR014811">
    <property type="entry name" value="ArgoL1"/>
</dbReference>
<dbReference type="Pfam" id="PF02171">
    <property type="entry name" value="Piwi"/>
    <property type="match status" value="2"/>
</dbReference>
<feature type="region of interest" description="Disordered" evidence="7">
    <location>
        <begin position="147"/>
        <end position="172"/>
    </location>
</feature>
<sequence length="951" mass="107447">MESSDSRKDLPPPPAIIPADVVKTELGPTYEQTKKAATPRRVPMARRGYGAKGQRIQLLTNHFKVTVPKSNDHFYQYSVALFYEDGHPTDGRGIGRKVMDKVQETYDTELEGKQLAYDGEKTLFTIGSLPHNKLEFTVVLEDVSLTRGGDNDSSRGNGSPSESDQKRRKRPYHSKTIKVQISYATKIPVQAIAAVLQGQESEHFQEAVRVLDIVLRQNAARQGCLLVRQSFFHNNPRNFVDLGGGVMGCRGFHSSFRAAQDGLSLNIDVSTTMIVKPGPVVDFLIMNQNVRDPYHIDWTKAKRVLKNLRIKTNHSNTEYKITGLTEKSCREQTFSLNQRSGRDGDGEVQTIEVTVYDYFVNHRNMRLQYSADFPCINVGKPKRPSYFPLELCNLVSLQRYTKALSNLQRASLVEKSRQKPQERMRSLTDALRSSNYDADPMLRSSGISISAQFTQVEGRVLSAPRLKVGNGEDFFPRNGRWNFNNKKLVDPVKIEKWAIVNFSARCDIRYLCNNLIKCGDMKGISISNPFEVFEESPQFRRESAPVRVERMFEAIKSKLPGPPQFLLCILPERKNSDIYGPWKRKNLSDVGIVTQCIAPTKVNDQYLTNVLLKINAKVEFCNVIPFEVSCFLLFSLISLQAFMPYLILVILSHFPQLGGMNSLLSIEHAPSIPLVSKLPTLILGMDVSHGSPGHSDVPSIAAVVSSRHWPLISRYRASVRTQSQKVEMIANLFKPVAGTREDQGIIRESLLDFYSSSGKRKPDQIIIFRDGVSESQFIQVLNIELEQIIEACKFLDENWCPKFMVIVAQKNHHTKFFQSGSPDNVPPGTVIDSKVCHPRNNDFYMCAHAGMIGTTRPTHYHVLHDELGFSADDLQELVHSLSYVYQRSTTAISVALQPLGLYRLSKAKLSDKQFLTTFNSFAESFTVEMCLYVIFTGWINFLQLLRFAMPT</sequence>
<dbReference type="InterPro" id="IPR003100">
    <property type="entry name" value="PAZ_dom"/>
</dbReference>
<dbReference type="Pfam" id="PF16486">
    <property type="entry name" value="ArgoN"/>
    <property type="match status" value="1"/>
</dbReference>
<dbReference type="InterPro" id="IPR032474">
    <property type="entry name" value="Argonaute_N"/>
</dbReference>
<dbReference type="GO" id="GO:0003723">
    <property type="term" value="F:RNA binding"/>
    <property type="evidence" value="ECO:0007669"/>
    <property type="project" value="UniProtKB-KW"/>
</dbReference>
<dbReference type="InterPro" id="IPR032473">
    <property type="entry name" value="Argonaute_Mid_dom"/>
</dbReference>
<evidence type="ECO:0000256" key="4">
    <source>
        <dbReference type="ARBA" id="ARBA00022884"/>
    </source>
</evidence>
<keyword evidence="4" id="KW-0694">RNA-binding</keyword>
<evidence type="ECO:0000256" key="1">
    <source>
        <dbReference type="ARBA" id="ARBA00008201"/>
    </source>
</evidence>
<keyword evidence="5" id="KW-0943">RNA-mediated gene silencing</keyword>
<dbReference type="Pfam" id="PF02170">
    <property type="entry name" value="PAZ"/>
    <property type="match status" value="1"/>
</dbReference>
<dbReference type="Pfam" id="PF08699">
    <property type="entry name" value="ArgoL1"/>
    <property type="match status" value="1"/>
</dbReference>
<dbReference type="PROSITE" id="PS50822">
    <property type="entry name" value="PIWI"/>
    <property type="match status" value="1"/>
</dbReference>
<feature type="domain" description="Piwi" evidence="9">
    <location>
        <begin position="565"/>
        <end position="902"/>
    </location>
</feature>
<evidence type="ECO:0000256" key="2">
    <source>
        <dbReference type="ARBA" id="ARBA00022491"/>
    </source>
</evidence>
<keyword evidence="11" id="KW-1185">Reference proteome</keyword>
<keyword evidence="3" id="KW-0810">Translation regulation</keyword>
<evidence type="ECO:0000313" key="10">
    <source>
        <dbReference type="EMBL" id="KAG6765005.1"/>
    </source>
</evidence>
<dbReference type="FunFam" id="2.170.260.10:FF:000008">
    <property type="entry name" value="Protein argonaute 7"/>
    <property type="match status" value="1"/>
</dbReference>
<dbReference type="PANTHER" id="PTHR22891">
    <property type="entry name" value="EUKARYOTIC TRANSLATION INITIATION FACTOR 2C"/>
    <property type="match status" value="1"/>
</dbReference>
<evidence type="ECO:0000259" key="8">
    <source>
        <dbReference type="PROSITE" id="PS50821"/>
    </source>
</evidence>
<accession>A0A8X8CSN5</accession>
<keyword evidence="6" id="KW-0687">Ribonucleoprotein</keyword>
<dbReference type="GO" id="GO:1990904">
    <property type="term" value="C:ribonucleoprotein complex"/>
    <property type="evidence" value="ECO:0007669"/>
    <property type="project" value="UniProtKB-KW"/>
</dbReference>
<dbReference type="InterPro" id="IPR032472">
    <property type="entry name" value="ArgoL2"/>
</dbReference>
<dbReference type="EMBL" id="JAAWWB010000015">
    <property type="protein sequence ID" value="KAG6765005.1"/>
    <property type="molecule type" value="Genomic_DNA"/>
</dbReference>
<gene>
    <name evidence="10" type="ORF">POTOM_029019</name>
</gene>
<evidence type="ECO:0000259" key="9">
    <source>
        <dbReference type="PROSITE" id="PS50822"/>
    </source>
</evidence>
<evidence type="ECO:0000256" key="6">
    <source>
        <dbReference type="ARBA" id="ARBA00023274"/>
    </source>
</evidence>
<comment type="similarity">
    <text evidence="1">Belongs to the argonaute family. Ago subfamily.</text>
</comment>
<dbReference type="SMART" id="SM01163">
    <property type="entry name" value="DUF1785"/>
    <property type="match status" value="1"/>
</dbReference>
<dbReference type="InterPro" id="IPR003165">
    <property type="entry name" value="Piwi"/>
</dbReference>
<name>A0A8X8CSN5_POPTO</name>
<dbReference type="Pfam" id="PF16488">
    <property type="entry name" value="ArgoL2"/>
    <property type="match status" value="1"/>
</dbReference>
<dbReference type="CDD" id="cd02846">
    <property type="entry name" value="PAZ_argonaute_like"/>
    <property type="match status" value="1"/>
</dbReference>
<dbReference type="FunFam" id="3.30.420.10:FF:000091">
    <property type="entry name" value="Protein argonaute 3"/>
    <property type="match status" value="1"/>
</dbReference>
<dbReference type="CDD" id="cd04657">
    <property type="entry name" value="Piwi_ago-like"/>
    <property type="match status" value="1"/>
</dbReference>